<dbReference type="InterPro" id="IPR006009">
    <property type="entry name" value="GlcNAc_MurG"/>
</dbReference>
<dbReference type="PANTHER" id="PTHR21015">
    <property type="entry name" value="UDP-N-ACETYLGLUCOSAMINE--N-ACETYLMURAMYL-(PENTAPEPTIDE) PYROPHOSPHORYL-UNDECAPRENOL N-ACETYLGLUCOSAMINE TRANSFERASE 1"/>
    <property type="match status" value="1"/>
</dbReference>
<dbReference type="GO" id="GO:0008360">
    <property type="term" value="P:regulation of cell shape"/>
    <property type="evidence" value="ECO:0007669"/>
    <property type="project" value="UniProtKB-KW"/>
</dbReference>
<keyword evidence="3 10" id="KW-0328">Glycosyltransferase</keyword>
<evidence type="ECO:0000256" key="6">
    <source>
        <dbReference type="ARBA" id="ARBA00022984"/>
    </source>
</evidence>
<keyword evidence="6 10" id="KW-0573">Peptidoglycan synthesis</keyword>
<dbReference type="GO" id="GO:0009252">
    <property type="term" value="P:peptidoglycan biosynthetic process"/>
    <property type="evidence" value="ECO:0007669"/>
    <property type="project" value="UniProtKB-UniRule"/>
</dbReference>
<sequence length="352" mass="39147">MVKKIVFTGGGSAGHVTPNLALIDRLKDQWEITYIGSKNGIEKDLVQAHGITYRAISSGKLRRYFDMKNFKDPFKVLAGVMQAYLILKKIRPDVIFSKGGFVSVPVVIGGWLNRIPVYIHESDITPGLANRIAVRFATKLFVTFEEAAATLSKDKVVYTGAPIRDALFEGKKEKGLQFLGFQVNKPVLLIMGGSLGAKKINEEVRASLTELLKNYQIVHLCGKGNVDPELEGTQGYRQYEYVDQELPDVMASASIILSRAGSNAIFEFLALKKPMILVPLPLRTSRGDQILNAESFKKKGFCEVLDNDSLTAEELQKTIAEVYRNRYDYIDRMVAAQGATHGIKNILEQITK</sequence>
<protein>
    <recommendedName>
        <fullName evidence="10">UDP-N-acetylglucosamine--N-acetylmuramyl-(pentapeptide) pyrophosphoryl-undecaprenol N-acetylglucosamine transferase</fullName>
        <ecNumber evidence="10">2.4.1.227</ecNumber>
    </recommendedName>
    <alternativeName>
        <fullName evidence="10">Undecaprenyl-PP-MurNAc-pentapeptide-UDPGlcNAc GlcNAc transferase</fullName>
    </alternativeName>
</protein>
<comment type="function">
    <text evidence="10">Cell wall formation. Catalyzes the transfer of a GlcNAc subunit on undecaprenyl-pyrophosphoryl-MurNAc-pentapeptide (lipid intermediate I) to form undecaprenyl-pyrophosphoryl-MurNAc-(pentapeptide)GlcNAc (lipid intermediate II).</text>
</comment>
<keyword evidence="2 10" id="KW-0132">Cell division</keyword>
<evidence type="ECO:0000256" key="3">
    <source>
        <dbReference type="ARBA" id="ARBA00022676"/>
    </source>
</evidence>
<keyword evidence="5 10" id="KW-0133">Cell shape</keyword>
<dbReference type="NCBIfam" id="TIGR01133">
    <property type="entry name" value="murG"/>
    <property type="match status" value="1"/>
</dbReference>
<evidence type="ECO:0000256" key="9">
    <source>
        <dbReference type="ARBA" id="ARBA00023316"/>
    </source>
</evidence>
<comment type="pathway">
    <text evidence="10">Cell wall biogenesis; peptidoglycan biosynthesis.</text>
</comment>
<organism evidence="13 14">
    <name type="scientific">Sporolactobacillus shoreae</name>
    <dbReference type="NCBI Taxonomy" id="1465501"/>
    <lineage>
        <taxon>Bacteria</taxon>
        <taxon>Bacillati</taxon>
        <taxon>Bacillota</taxon>
        <taxon>Bacilli</taxon>
        <taxon>Bacillales</taxon>
        <taxon>Sporolactobacillaceae</taxon>
        <taxon>Sporolactobacillus</taxon>
    </lineage>
</organism>
<comment type="catalytic activity">
    <reaction evidence="10">
        <text>di-trans,octa-cis-undecaprenyl diphospho-N-acetyl-alpha-D-muramoyl-L-alanyl-D-glutamyl-meso-2,6-diaminopimeloyl-D-alanyl-D-alanine + UDP-N-acetyl-alpha-D-glucosamine = di-trans,octa-cis-undecaprenyl diphospho-[N-acetyl-alpha-D-glucosaminyl-(1-&gt;4)]-N-acetyl-alpha-D-muramoyl-L-alanyl-D-glutamyl-meso-2,6-diaminopimeloyl-D-alanyl-D-alanine + UDP + H(+)</text>
        <dbReference type="Rhea" id="RHEA:31227"/>
        <dbReference type="ChEBI" id="CHEBI:15378"/>
        <dbReference type="ChEBI" id="CHEBI:57705"/>
        <dbReference type="ChEBI" id="CHEBI:58223"/>
        <dbReference type="ChEBI" id="CHEBI:61387"/>
        <dbReference type="ChEBI" id="CHEBI:61388"/>
        <dbReference type="EC" id="2.4.1.227"/>
    </reaction>
</comment>
<dbReference type="CDD" id="cd03785">
    <property type="entry name" value="GT28_MurG"/>
    <property type="match status" value="1"/>
</dbReference>
<dbReference type="GO" id="GO:0051991">
    <property type="term" value="F:UDP-N-acetyl-D-glucosamine:N-acetylmuramoyl-L-alanyl-D-glutamyl-meso-2,6-diaminopimelyl-D-alanyl-D-alanine-diphosphoundecaprenol 4-beta-N-acetylglucosaminlytransferase activity"/>
    <property type="evidence" value="ECO:0007669"/>
    <property type="project" value="RHEA"/>
</dbReference>
<evidence type="ECO:0000256" key="2">
    <source>
        <dbReference type="ARBA" id="ARBA00022618"/>
    </source>
</evidence>
<comment type="caution">
    <text evidence="13">The sequence shown here is derived from an EMBL/GenBank/DDBJ whole genome shotgun (WGS) entry which is preliminary data.</text>
</comment>
<dbReference type="Gene3D" id="3.40.50.2000">
    <property type="entry name" value="Glycogen Phosphorylase B"/>
    <property type="match status" value="2"/>
</dbReference>
<accession>A0A4Z0GI35</accession>
<feature type="binding site" evidence="10">
    <location>
        <begin position="12"/>
        <end position="14"/>
    </location>
    <ligand>
        <name>UDP-N-acetyl-alpha-D-glucosamine</name>
        <dbReference type="ChEBI" id="CHEBI:57705"/>
    </ligand>
</feature>
<evidence type="ECO:0000256" key="10">
    <source>
        <dbReference type="HAMAP-Rule" id="MF_00033"/>
    </source>
</evidence>
<name>A0A4Z0GI35_9BACL</name>
<evidence type="ECO:0000313" key="14">
    <source>
        <dbReference type="Proteomes" id="UP000298347"/>
    </source>
</evidence>
<evidence type="ECO:0000256" key="8">
    <source>
        <dbReference type="ARBA" id="ARBA00023306"/>
    </source>
</evidence>
<comment type="subcellular location">
    <subcellularLocation>
        <location evidence="10">Cell membrane</location>
        <topology evidence="10">Peripheral membrane protein</topology>
        <orientation evidence="10">Cytoplasmic side</orientation>
    </subcellularLocation>
</comment>
<dbReference type="AlphaFoldDB" id="A0A4Z0GI35"/>
<feature type="binding site" evidence="10">
    <location>
        <position position="289"/>
    </location>
    <ligand>
        <name>UDP-N-acetyl-alpha-D-glucosamine</name>
        <dbReference type="ChEBI" id="CHEBI:57705"/>
    </ligand>
</feature>
<dbReference type="HAMAP" id="MF_00033">
    <property type="entry name" value="MurG"/>
    <property type="match status" value="1"/>
</dbReference>
<evidence type="ECO:0000259" key="12">
    <source>
        <dbReference type="Pfam" id="PF04101"/>
    </source>
</evidence>
<dbReference type="GO" id="GO:0005886">
    <property type="term" value="C:plasma membrane"/>
    <property type="evidence" value="ECO:0007669"/>
    <property type="project" value="UniProtKB-SubCell"/>
</dbReference>
<dbReference type="GO" id="GO:0005975">
    <property type="term" value="P:carbohydrate metabolic process"/>
    <property type="evidence" value="ECO:0007669"/>
    <property type="project" value="InterPro"/>
</dbReference>
<dbReference type="GO" id="GO:0051301">
    <property type="term" value="P:cell division"/>
    <property type="evidence" value="ECO:0007669"/>
    <property type="project" value="UniProtKB-KW"/>
</dbReference>
<dbReference type="Proteomes" id="UP000298347">
    <property type="component" value="Unassembled WGS sequence"/>
</dbReference>
<reference evidence="13 14" key="1">
    <citation type="journal article" date="2015" name="Int. J. Syst. Evol. Microbiol.">
        <title>Sporolactobacillus shoreae sp. nov. and Sporolactobacillus spathodeae sp. nov., two spore-forming lactic acid bacteria isolated from tree barks in Thailand.</title>
        <authorList>
            <person name="Thamacharoensuk T."/>
            <person name="Kitahara M."/>
            <person name="Ohkuma M."/>
            <person name="Thongchul N."/>
            <person name="Tanasupawat S."/>
        </authorList>
    </citation>
    <scope>NUCLEOTIDE SEQUENCE [LARGE SCALE GENOMIC DNA]</scope>
    <source>
        <strain evidence="13 14">BK92</strain>
    </source>
</reference>
<feature type="domain" description="Glycosyltransferase family 28 N-terminal" evidence="11">
    <location>
        <begin position="5"/>
        <end position="141"/>
    </location>
</feature>
<dbReference type="GO" id="GO:0050511">
    <property type="term" value="F:undecaprenyldiphospho-muramoylpentapeptide beta-N-acetylglucosaminyltransferase activity"/>
    <property type="evidence" value="ECO:0007669"/>
    <property type="project" value="UniProtKB-UniRule"/>
</dbReference>
<evidence type="ECO:0000256" key="4">
    <source>
        <dbReference type="ARBA" id="ARBA00022679"/>
    </source>
</evidence>
<dbReference type="Pfam" id="PF03033">
    <property type="entry name" value="Glyco_transf_28"/>
    <property type="match status" value="1"/>
</dbReference>
<dbReference type="InterPro" id="IPR007235">
    <property type="entry name" value="Glyco_trans_28_C"/>
</dbReference>
<dbReference type="InterPro" id="IPR004276">
    <property type="entry name" value="GlycoTrans_28_N"/>
</dbReference>
<evidence type="ECO:0000256" key="5">
    <source>
        <dbReference type="ARBA" id="ARBA00022960"/>
    </source>
</evidence>
<dbReference type="UniPathway" id="UPA00219"/>
<proteinExistence type="inferred from homology"/>
<comment type="caution">
    <text evidence="10">Lacks conserved residue(s) required for the propagation of feature annotation.</text>
</comment>
<evidence type="ECO:0000313" key="13">
    <source>
        <dbReference type="EMBL" id="TGA95791.1"/>
    </source>
</evidence>
<keyword evidence="1 10" id="KW-1003">Cell membrane</keyword>
<feature type="domain" description="Glycosyl transferase family 28 C-terminal" evidence="12">
    <location>
        <begin position="187"/>
        <end position="348"/>
    </location>
</feature>
<dbReference type="NCBIfam" id="NF009102">
    <property type="entry name" value="PRK12446.1"/>
    <property type="match status" value="1"/>
</dbReference>
<keyword evidence="8 10" id="KW-0131">Cell cycle</keyword>
<evidence type="ECO:0000259" key="11">
    <source>
        <dbReference type="Pfam" id="PF03033"/>
    </source>
</evidence>
<evidence type="ECO:0000256" key="7">
    <source>
        <dbReference type="ARBA" id="ARBA00023136"/>
    </source>
</evidence>
<comment type="similarity">
    <text evidence="10">Belongs to the glycosyltransferase 28 family. MurG subfamily.</text>
</comment>
<keyword evidence="7 10" id="KW-0472">Membrane</keyword>
<dbReference type="GO" id="GO:0071555">
    <property type="term" value="P:cell wall organization"/>
    <property type="evidence" value="ECO:0007669"/>
    <property type="project" value="UniProtKB-KW"/>
</dbReference>
<dbReference type="Pfam" id="PF04101">
    <property type="entry name" value="Glyco_tran_28_C"/>
    <property type="match status" value="1"/>
</dbReference>
<feature type="binding site" evidence="10">
    <location>
        <position position="194"/>
    </location>
    <ligand>
        <name>UDP-N-acetyl-alpha-D-glucosamine</name>
        <dbReference type="ChEBI" id="CHEBI:57705"/>
    </ligand>
</feature>
<dbReference type="OrthoDB" id="9808936at2"/>
<dbReference type="PANTHER" id="PTHR21015:SF27">
    <property type="entry name" value="UDP-N-ACETYLGLUCOSAMINE--N-ACETYLMURAMYL-(PENTAPEPTIDE) PYROPHOSPHORYL-UNDECAPRENOL N-ACETYLGLUCOSAMINE TRANSFERASE"/>
    <property type="match status" value="1"/>
</dbReference>
<keyword evidence="4 10" id="KW-0808">Transferase</keyword>
<keyword evidence="9 10" id="KW-0961">Cell wall biogenesis/degradation</keyword>
<dbReference type="EC" id="2.4.1.227" evidence="10"/>
<keyword evidence="14" id="KW-1185">Reference proteome</keyword>
<dbReference type="SUPFAM" id="SSF53756">
    <property type="entry name" value="UDP-Glycosyltransferase/glycogen phosphorylase"/>
    <property type="match status" value="1"/>
</dbReference>
<gene>
    <name evidence="10" type="primary">murG</name>
    <name evidence="13" type="ORF">E4665_17495</name>
</gene>
<evidence type="ECO:0000256" key="1">
    <source>
        <dbReference type="ARBA" id="ARBA00022475"/>
    </source>
</evidence>
<feature type="binding site" evidence="10">
    <location>
        <position position="164"/>
    </location>
    <ligand>
        <name>UDP-N-acetyl-alpha-D-glucosamine</name>
        <dbReference type="ChEBI" id="CHEBI:57705"/>
    </ligand>
</feature>
<dbReference type="EMBL" id="SRJD01000038">
    <property type="protein sequence ID" value="TGA95791.1"/>
    <property type="molecule type" value="Genomic_DNA"/>
</dbReference>
<dbReference type="RefSeq" id="WP_135350088.1">
    <property type="nucleotide sequence ID" value="NZ_SRJD01000038.1"/>
</dbReference>